<reference evidence="1" key="1">
    <citation type="submission" date="2020-11" db="EMBL/GenBank/DDBJ databases">
        <authorList>
            <person name="Koelle M."/>
            <person name="Horta M.A.C."/>
            <person name="Nowrousian M."/>
            <person name="Ohm R.A."/>
            <person name="Benz P."/>
            <person name="Pilgard A."/>
        </authorList>
    </citation>
    <scope>NUCLEOTIDE SEQUENCE</scope>
    <source>
        <strain evidence="1">FPRL280</strain>
    </source>
</reference>
<comment type="caution">
    <text evidence="1">The sequence shown here is derived from an EMBL/GenBank/DDBJ whole genome shotgun (WGS) entry which is preliminary data.</text>
</comment>
<reference evidence="1" key="2">
    <citation type="journal article" name="Front. Microbiol.">
        <title>Degradative Capacity of Two Strains of Rhodonia placenta: From Phenotype to Genotype.</title>
        <authorList>
            <person name="Kolle M."/>
            <person name="Horta M.A.C."/>
            <person name="Nowrousian M."/>
            <person name="Ohm R.A."/>
            <person name="Benz J.P."/>
            <person name="Pilgard A."/>
        </authorList>
    </citation>
    <scope>NUCLEOTIDE SEQUENCE</scope>
    <source>
        <strain evidence="1">FPRL280</strain>
    </source>
</reference>
<proteinExistence type="predicted"/>
<accession>A0A8H7P3C5</accession>
<protein>
    <submittedName>
        <fullName evidence="1">Uncharacterized protein</fullName>
    </submittedName>
</protein>
<dbReference type="PROSITE" id="PS51257">
    <property type="entry name" value="PROKAR_LIPOPROTEIN"/>
    <property type="match status" value="1"/>
</dbReference>
<gene>
    <name evidence="1" type="ORF">IEO21_04700</name>
</gene>
<evidence type="ECO:0000313" key="1">
    <source>
        <dbReference type="EMBL" id="KAF9815253.1"/>
    </source>
</evidence>
<sequence length="83" mass="8817">MTGCWKAAEPLGVFLQASLVACRCQSAIEDGTRLRRSSDLGAGVFGPASTRVARRCKPQAQAQARLSCGCMAESQLGEKQEQS</sequence>
<organism evidence="1 2">
    <name type="scientific">Rhodonia placenta</name>
    <dbReference type="NCBI Taxonomy" id="104341"/>
    <lineage>
        <taxon>Eukaryota</taxon>
        <taxon>Fungi</taxon>
        <taxon>Dikarya</taxon>
        <taxon>Basidiomycota</taxon>
        <taxon>Agaricomycotina</taxon>
        <taxon>Agaricomycetes</taxon>
        <taxon>Polyporales</taxon>
        <taxon>Adustoporiaceae</taxon>
        <taxon>Rhodonia</taxon>
    </lineage>
</organism>
<dbReference type="AlphaFoldDB" id="A0A8H7P3C5"/>
<name>A0A8H7P3C5_9APHY</name>
<dbReference type="Proteomes" id="UP000639403">
    <property type="component" value="Unassembled WGS sequence"/>
</dbReference>
<dbReference type="EMBL" id="JADOXO010000073">
    <property type="protein sequence ID" value="KAF9815253.1"/>
    <property type="molecule type" value="Genomic_DNA"/>
</dbReference>
<evidence type="ECO:0000313" key="2">
    <source>
        <dbReference type="Proteomes" id="UP000639403"/>
    </source>
</evidence>